<dbReference type="GO" id="GO:0140042">
    <property type="term" value="P:lipid droplet formation"/>
    <property type="evidence" value="ECO:0007669"/>
    <property type="project" value="UniProtKB-ARBA"/>
</dbReference>
<dbReference type="GO" id="GO:0006629">
    <property type="term" value="P:lipid metabolic process"/>
    <property type="evidence" value="ECO:0007669"/>
    <property type="project" value="UniProtKB-KW"/>
</dbReference>
<organism evidence="9 10">
    <name type="scientific">Lojkania enalia</name>
    <dbReference type="NCBI Taxonomy" id="147567"/>
    <lineage>
        <taxon>Eukaryota</taxon>
        <taxon>Fungi</taxon>
        <taxon>Dikarya</taxon>
        <taxon>Ascomycota</taxon>
        <taxon>Pezizomycotina</taxon>
        <taxon>Dothideomycetes</taxon>
        <taxon>Pleosporomycetidae</taxon>
        <taxon>Pleosporales</taxon>
        <taxon>Pleosporales incertae sedis</taxon>
        <taxon>Lojkania</taxon>
    </lineage>
</organism>
<accession>A0A9P4KG41</accession>
<feature type="compositionally biased region" description="Acidic residues" evidence="7">
    <location>
        <begin position="392"/>
        <end position="404"/>
    </location>
</feature>
<keyword evidence="4 8" id="KW-1133">Transmembrane helix</keyword>
<sequence length="446" mass="50440">MEDTEEDFKERRTISQYITDKLLAPIRIILSPALLRTYLRTALILLTSSILFAIAVIAYTWFYYSYIPVRGISVPVYLQFSPAHAQPGVLDHIHETHMKPPYGIANVAGLVSRQKYDVVVTIDVPRSQRNLELGNWMVGIEMRGPGVAGGGVKKFLGFGEEWDVDDFSYGPESGRVREVRSGEQQEKPVVLARSRRPALLTFRSWMTETVYRGLRLPVYVLGWGDERERVVVRMMEGVQFDKGWRNVPASLRLEVRSKLPLEVYQVSVRFTAQLEGLRWVMHHYRLTSFAIFTSAFWGVEMTLVLLTWGFFTLVFGTMREVRPEEEIKVEPETIKTEPESSAPLTPLSDTSRTFPTLPSQRPLHYSSAEGARVKDECPTPKLEDIPPHTEAEADDEDEDADFIVEEPVPNSAANILTDSGIGTSMESSREGDRGLVRRRSGGNKDG</sequence>
<protein>
    <recommendedName>
        <fullName evidence="11">Seipin</fullName>
    </recommendedName>
</protein>
<feature type="transmembrane region" description="Helical" evidence="8">
    <location>
        <begin position="42"/>
        <end position="64"/>
    </location>
</feature>
<dbReference type="PANTHER" id="PTHR21212">
    <property type="entry name" value="BERNARDINELLI-SEIP CONGENITAL LIPODYSTROPHY 2 HOMOLOG BSCL2 PROTEIN"/>
    <property type="match status" value="1"/>
</dbReference>
<keyword evidence="5" id="KW-0443">Lipid metabolism</keyword>
<evidence type="ECO:0000256" key="7">
    <source>
        <dbReference type="SAM" id="MobiDB-lite"/>
    </source>
</evidence>
<evidence type="ECO:0000256" key="3">
    <source>
        <dbReference type="ARBA" id="ARBA00022824"/>
    </source>
</evidence>
<evidence type="ECO:0000256" key="2">
    <source>
        <dbReference type="ARBA" id="ARBA00022692"/>
    </source>
</evidence>
<comment type="subcellular location">
    <subcellularLocation>
        <location evidence="1">Endoplasmic reticulum membrane</location>
        <topology evidence="1">Multi-pass membrane protein</topology>
    </subcellularLocation>
</comment>
<evidence type="ECO:0000256" key="1">
    <source>
        <dbReference type="ARBA" id="ARBA00004477"/>
    </source>
</evidence>
<dbReference type="EMBL" id="ML986588">
    <property type="protein sequence ID" value="KAF2267950.1"/>
    <property type="molecule type" value="Genomic_DNA"/>
</dbReference>
<comment type="caution">
    <text evidence="9">The sequence shown here is derived from an EMBL/GenBank/DDBJ whole genome shotgun (WGS) entry which is preliminary data.</text>
</comment>
<keyword evidence="2 8" id="KW-0812">Transmembrane</keyword>
<evidence type="ECO:0000256" key="4">
    <source>
        <dbReference type="ARBA" id="ARBA00022989"/>
    </source>
</evidence>
<evidence type="ECO:0008006" key="11">
    <source>
        <dbReference type="Google" id="ProtNLM"/>
    </source>
</evidence>
<gene>
    <name evidence="9" type="ORF">CC78DRAFT_530372</name>
</gene>
<name>A0A9P4KG41_9PLEO</name>
<feature type="compositionally biased region" description="Polar residues" evidence="7">
    <location>
        <begin position="347"/>
        <end position="359"/>
    </location>
</feature>
<feature type="compositionally biased region" description="Basic residues" evidence="7">
    <location>
        <begin position="436"/>
        <end position="446"/>
    </location>
</feature>
<feature type="compositionally biased region" description="Basic and acidic residues" evidence="7">
    <location>
        <begin position="325"/>
        <end position="338"/>
    </location>
</feature>
<dbReference type="PANTHER" id="PTHR21212:SF0">
    <property type="entry name" value="SEIPIN"/>
    <property type="match status" value="1"/>
</dbReference>
<feature type="compositionally biased region" description="Polar residues" evidence="7">
    <location>
        <begin position="411"/>
        <end position="426"/>
    </location>
</feature>
<feature type="compositionally biased region" description="Basic and acidic residues" evidence="7">
    <location>
        <begin position="371"/>
        <end position="391"/>
    </location>
</feature>
<keyword evidence="6 8" id="KW-0472">Membrane</keyword>
<keyword evidence="3" id="KW-0256">Endoplasmic reticulum</keyword>
<feature type="transmembrane region" description="Helical" evidence="8">
    <location>
        <begin position="286"/>
        <end position="311"/>
    </location>
</feature>
<feature type="region of interest" description="Disordered" evidence="7">
    <location>
        <begin position="325"/>
        <end position="446"/>
    </location>
</feature>
<dbReference type="Proteomes" id="UP000800093">
    <property type="component" value="Unassembled WGS sequence"/>
</dbReference>
<keyword evidence="10" id="KW-1185">Reference proteome</keyword>
<evidence type="ECO:0000256" key="6">
    <source>
        <dbReference type="ARBA" id="ARBA00023136"/>
    </source>
</evidence>
<dbReference type="GO" id="GO:0005789">
    <property type="term" value="C:endoplasmic reticulum membrane"/>
    <property type="evidence" value="ECO:0007669"/>
    <property type="project" value="UniProtKB-SubCell"/>
</dbReference>
<dbReference type="CDD" id="cd23995">
    <property type="entry name" value="Seipin_BSCL2_like"/>
    <property type="match status" value="1"/>
</dbReference>
<evidence type="ECO:0000313" key="9">
    <source>
        <dbReference type="EMBL" id="KAF2267950.1"/>
    </source>
</evidence>
<proteinExistence type="predicted"/>
<evidence type="ECO:0000256" key="8">
    <source>
        <dbReference type="SAM" id="Phobius"/>
    </source>
</evidence>
<dbReference type="OrthoDB" id="3990054at2759"/>
<dbReference type="AlphaFoldDB" id="A0A9P4KG41"/>
<evidence type="ECO:0000313" key="10">
    <source>
        <dbReference type="Proteomes" id="UP000800093"/>
    </source>
</evidence>
<reference evidence="10" key="1">
    <citation type="journal article" date="2020" name="Stud. Mycol.">
        <title>101 Dothideomycetes genomes: A test case for predicting lifestyles and emergence of pathogens.</title>
        <authorList>
            <person name="Haridas S."/>
            <person name="Albert R."/>
            <person name="Binder M."/>
            <person name="Bloem J."/>
            <person name="LaButti K."/>
            <person name="Salamov A."/>
            <person name="Andreopoulos B."/>
            <person name="Baker S."/>
            <person name="Barry K."/>
            <person name="Bills G."/>
            <person name="Bluhm B."/>
            <person name="Cannon C."/>
            <person name="Castanera R."/>
            <person name="Culley D."/>
            <person name="Daum C."/>
            <person name="Ezra D."/>
            <person name="Gonzalez J."/>
            <person name="Henrissat B."/>
            <person name="Kuo A."/>
            <person name="Liang C."/>
            <person name="Lipzen A."/>
            <person name="Lutzoni F."/>
            <person name="Magnuson J."/>
            <person name="Mondo S."/>
            <person name="Nolan M."/>
            <person name="Ohm R."/>
            <person name="Pangilinan J."/>
            <person name="Park H.-J."/>
            <person name="Ramirez L."/>
            <person name="Alfaro M."/>
            <person name="Sun H."/>
            <person name="Tritt A."/>
            <person name="Yoshinaga Y."/>
            <person name="Zwiers L.-H."/>
            <person name="Turgeon B."/>
            <person name="Goodwin S."/>
            <person name="Spatafora J."/>
            <person name="Crous P."/>
            <person name="Grigoriev I."/>
        </authorList>
    </citation>
    <scope>NUCLEOTIDE SEQUENCE [LARGE SCALE GENOMIC DNA]</scope>
    <source>
        <strain evidence="10">CBS 304.66</strain>
    </source>
</reference>
<dbReference type="Pfam" id="PF06775">
    <property type="entry name" value="Seipin"/>
    <property type="match status" value="1"/>
</dbReference>
<dbReference type="InterPro" id="IPR009617">
    <property type="entry name" value="Seipin"/>
</dbReference>
<evidence type="ECO:0000256" key="5">
    <source>
        <dbReference type="ARBA" id="ARBA00023098"/>
    </source>
</evidence>